<dbReference type="RefSeq" id="WP_095406939.1">
    <property type="nucleotide sequence ID" value="NZ_NOJZ02000007.1"/>
</dbReference>
<dbReference type="Proteomes" id="UP000243494">
    <property type="component" value="Unassembled WGS sequence"/>
</dbReference>
<evidence type="ECO:0000256" key="1">
    <source>
        <dbReference type="ARBA" id="ARBA00022741"/>
    </source>
</evidence>
<evidence type="ECO:0000259" key="3">
    <source>
        <dbReference type="Pfam" id="PF01926"/>
    </source>
</evidence>
<dbReference type="InterPro" id="IPR027417">
    <property type="entry name" value="P-loop_NTPase"/>
</dbReference>
<dbReference type="InterPro" id="IPR006073">
    <property type="entry name" value="GTP-bd"/>
</dbReference>
<dbReference type="PANTHER" id="PTHR43681">
    <property type="entry name" value="TRANSMEMBRANE GTPASE FZO"/>
    <property type="match status" value="1"/>
</dbReference>
<dbReference type="EMBL" id="NOJZ02000007">
    <property type="protein sequence ID" value="RDY23854.1"/>
    <property type="molecule type" value="Genomic_DNA"/>
</dbReference>
<dbReference type="Pfam" id="PF01926">
    <property type="entry name" value="MMR_HSR1"/>
    <property type="match status" value="1"/>
</dbReference>
<dbReference type="Gene3D" id="3.40.50.300">
    <property type="entry name" value="P-loop containing nucleotide triphosphate hydrolases"/>
    <property type="match status" value="1"/>
</dbReference>
<dbReference type="OrthoDB" id="1757952at2"/>
<evidence type="ECO:0000256" key="2">
    <source>
        <dbReference type="ARBA" id="ARBA00023134"/>
    </source>
</evidence>
<gene>
    <name evidence="4" type="ORF">CHF27_005745</name>
</gene>
<proteinExistence type="predicted"/>
<accession>A0A371ITP2</accession>
<sequence length="562" mass="64646">MKNRIDHISDIKELLFKSPVRKCMENQYNIPFKDLVLENLNDVLDNIEILEGKIDNPLKIVIVGEVKSGKSSFINAFLSKEVSEVDVLEATSDIIEITYDKEEYDEIYEDIRRIGVDLEELKKINIVDTPGLKSITVKNEQKTLKYIQNADLILFLFDATHLGQDDIEEVLDLIVSYKKPLVGIINKCDLLESNKLEIEEYIKNEYGIYMDDFFMISSYLEYQDRISKNAEVGSTDLVISNYSELKENFLNLSKYIENVYYSCDETKLSSMSLSLEAIIHKEIINHHDYKKSISVLNDELIRYEKLLDNKFNYINSKINFEIENWVNEIFLVDELNNIKDNIENASVYINEKYINGIINKKKSELDNLFFEEWTECLKEINNEINEDINKHINNINYKKKLLDAPVFKFDDDKVDLNEMLATVGTGAILGATSGSIASIYAASIGSSSATLTIGSAMMSYCPPLLLAGTITGALAKLVYHKVKSNQKNKDILDDIDNFIQELQINIISELKEGYYNSSKDIVDTTQSIFKSSKSIFMNKYELQKLIDELELYIKQLKKYINN</sequence>
<dbReference type="PANTHER" id="PTHR43681:SF1">
    <property type="entry name" value="SARCALUMENIN"/>
    <property type="match status" value="1"/>
</dbReference>
<keyword evidence="1" id="KW-0547">Nucleotide-binding</keyword>
<dbReference type="NCBIfam" id="TIGR00231">
    <property type="entry name" value="small_GTP"/>
    <property type="match status" value="1"/>
</dbReference>
<dbReference type="InterPro" id="IPR051943">
    <property type="entry name" value="TRAFAC_Dynamin-like_GTPase"/>
</dbReference>
<name>A0A371ITP2_9FIRM</name>
<dbReference type="GO" id="GO:0005525">
    <property type="term" value="F:GTP binding"/>
    <property type="evidence" value="ECO:0007669"/>
    <property type="project" value="UniProtKB-KW"/>
</dbReference>
<reference evidence="4 5" key="1">
    <citation type="journal article" date="2017" name="Genome Announc.">
        <title>Draft Genome Sequence of Romboutsia maritimum sp. nov. Strain CCRI-22766(T), Isolated from Coastal Estuarine Mud.</title>
        <authorList>
            <person name="Maheux A.F."/>
            <person name="Boudreau D.K."/>
            <person name="Berube E."/>
            <person name="Boissinot M."/>
            <person name="Raymond F."/>
            <person name="Brodeur S."/>
            <person name="Corbeil J."/>
            <person name="Brightwell G."/>
            <person name="Broda D."/>
            <person name="Omar R.F."/>
            <person name="Bergeron M.G."/>
        </authorList>
    </citation>
    <scope>NUCLEOTIDE SEQUENCE [LARGE SCALE GENOMIC DNA]</scope>
    <source>
        <strain evidence="4 5">CCRI-22766</strain>
    </source>
</reference>
<dbReference type="AlphaFoldDB" id="A0A371ITP2"/>
<protein>
    <submittedName>
        <fullName evidence="4">GTP-binding protein</fullName>
    </submittedName>
</protein>
<evidence type="ECO:0000313" key="5">
    <source>
        <dbReference type="Proteomes" id="UP000243494"/>
    </source>
</evidence>
<keyword evidence="2" id="KW-0342">GTP-binding</keyword>
<dbReference type="InterPro" id="IPR005225">
    <property type="entry name" value="Small_GTP-bd"/>
</dbReference>
<organism evidence="4 5">
    <name type="scientific">Romboutsia maritimum</name>
    <dbReference type="NCBI Taxonomy" id="2020948"/>
    <lineage>
        <taxon>Bacteria</taxon>
        <taxon>Bacillati</taxon>
        <taxon>Bacillota</taxon>
        <taxon>Clostridia</taxon>
        <taxon>Peptostreptococcales</taxon>
        <taxon>Peptostreptococcaceae</taxon>
        <taxon>Romboutsia</taxon>
    </lineage>
</organism>
<feature type="domain" description="G" evidence="3">
    <location>
        <begin position="59"/>
        <end position="187"/>
    </location>
</feature>
<keyword evidence="5" id="KW-1185">Reference proteome</keyword>
<comment type="caution">
    <text evidence="4">The sequence shown here is derived from an EMBL/GenBank/DDBJ whole genome shotgun (WGS) entry which is preliminary data.</text>
</comment>
<dbReference type="SUPFAM" id="SSF52540">
    <property type="entry name" value="P-loop containing nucleoside triphosphate hydrolases"/>
    <property type="match status" value="1"/>
</dbReference>
<evidence type="ECO:0000313" key="4">
    <source>
        <dbReference type="EMBL" id="RDY23854.1"/>
    </source>
</evidence>